<keyword evidence="5" id="KW-1185">Reference proteome</keyword>
<reference evidence="4" key="3">
    <citation type="submission" date="2020-06" db="EMBL/GenBank/DDBJ databases">
        <authorList>
            <person name="Arumugam K."/>
            <person name="Besarab I."/>
            <person name="Haryono M."/>
            <person name="Bagci C."/>
            <person name="Beier S."/>
            <person name="Buchfink B."/>
            <person name="Gorska A."/>
            <person name="Qiu G."/>
            <person name="Huson D.H."/>
            <person name="Williams R.B."/>
        </authorList>
    </citation>
    <scope>NUCLEOTIDE SEQUENCE</scope>
    <source>
        <strain evidence="4">SSA1</strain>
    </source>
</reference>
<accession>A0A7D5NAG0</accession>
<sequence>MNALASLAAILILAVAPAAADDVRPDTPTSVKGARIVTVEEAKKLLDRKATNLVDARSPLNFGKGHVPGATLVSYREKSEYKVDFDATQDVFDLARLPADKNASVVIYSDGPSGWKAYKATVLSVRAGYRNVLWMRDGFAGWVGKSLPVEH</sequence>
<dbReference type="InterPro" id="IPR001763">
    <property type="entry name" value="Rhodanese-like_dom"/>
</dbReference>
<dbReference type="InterPro" id="IPR001307">
    <property type="entry name" value="Thiosulphate_STrfase_CS"/>
</dbReference>
<dbReference type="AlphaFoldDB" id="A0A080MKW2"/>
<evidence type="ECO:0000313" key="6">
    <source>
        <dbReference type="Proteomes" id="UP000509684"/>
    </source>
</evidence>
<dbReference type="GO" id="GO:0004792">
    <property type="term" value="F:thiosulfate-cyanide sulfurtransferase activity"/>
    <property type="evidence" value="ECO:0007669"/>
    <property type="project" value="InterPro"/>
</dbReference>
<dbReference type="Proteomes" id="UP000021315">
    <property type="component" value="Unassembled WGS sequence"/>
</dbReference>
<feature type="chain" id="PRO_5001750982" evidence="1">
    <location>
        <begin position="21"/>
        <end position="151"/>
    </location>
</feature>
<evidence type="ECO:0000256" key="1">
    <source>
        <dbReference type="SAM" id="SignalP"/>
    </source>
</evidence>
<dbReference type="EMBL" id="JDST02000008">
    <property type="protein sequence ID" value="KFB78174.1"/>
    <property type="molecule type" value="Genomic_DNA"/>
</dbReference>
<evidence type="ECO:0000313" key="3">
    <source>
        <dbReference type="EMBL" id="KFB78174.1"/>
    </source>
</evidence>
<dbReference type="CDD" id="cd00158">
    <property type="entry name" value="RHOD"/>
    <property type="match status" value="1"/>
</dbReference>
<evidence type="ECO:0000259" key="2">
    <source>
        <dbReference type="PROSITE" id="PS50206"/>
    </source>
</evidence>
<proteinExistence type="predicted"/>
<dbReference type="SUPFAM" id="SSF52821">
    <property type="entry name" value="Rhodanese/Cell cycle control phosphatase"/>
    <property type="match status" value="1"/>
</dbReference>
<dbReference type="Proteomes" id="UP000509684">
    <property type="component" value="Chromosome"/>
</dbReference>
<dbReference type="PROSITE" id="PS50206">
    <property type="entry name" value="RHODANESE_3"/>
    <property type="match status" value="1"/>
</dbReference>
<evidence type="ECO:0000313" key="5">
    <source>
        <dbReference type="Proteomes" id="UP000021315"/>
    </source>
</evidence>
<dbReference type="PROSITE" id="PS00380">
    <property type="entry name" value="RHODANESE_1"/>
    <property type="match status" value="1"/>
</dbReference>
<evidence type="ECO:0000313" key="4">
    <source>
        <dbReference type="EMBL" id="QLH50186.1"/>
    </source>
</evidence>
<keyword evidence="1" id="KW-0732">Signal</keyword>
<dbReference type="InterPro" id="IPR036873">
    <property type="entry name" value="Rhodanese-like_dom_sf"/>
</dbReference>
<protein>
    <submittedName>
        <fullName evidence="3">PQQ-dependent catabolism-associated CXXCW motif protein</fullName>
    </submittedName>
    <submittedName>
        <fullName evidence="4">Rhodanese-like domain-containing protein</fullName>
    </submittedName>
</protein>
<name>A0A080MKW2_9PROT</name>
<gene>
    <name evidence="3" type="ORF">AW06_000396</name>
    <name evidence="4" type="ORF">HWD57_10645</name>
</gene>
<reference evidence="4 6" key="2">
    <citation type="journal article" date="2019" name="Microbiome">
        <title>Annotated bacterial chromosomes from frame-shift-corrected long-read metagenomic data.</title>
        <authorList>
            <person name="Arumugam K."/>
            <person name="Bagci C."/>
            <person name="Bessarab I."/>
            <person name="Beier S."/>
            <person name="Buchfink B."/>
            <person name="Gorska A."/>
            <person name="Qiu G."/>
            <person name="Huson D.H."/>
            <person name="Williams R.B.H."/>
        </authorList>
    </citation>
    <scope>NUCLEOTIDE SEQUENCE [LARGE SCALE GENOMIC DNA]</scope>
    <source>
        <strain evidence="4">SSA1</strain>
    </source>
</reference>
<dbReference type="STRING" id="1453999.AW06_000396"/>
<feature type="signal peptide" evidence="1">
    <location>
        <begin position="1"/>
        <end position="20"/>
    </location>
</feature>
<dbReference type="EMBL" id="CP058708">
    <property type="protein sequence ID" value="QLH50186.1"/>
    <property type="molecule type" value="Genomic_DNA"/>
</dbReference>
<dbReference type="Gene3D" id="3.40.250.10">
    <property type="entry name" value="Rhodanese-like domain"/>
    <property type="match status" value="1"/>
</dbReference>
<dbReference type="KEGG" id="acog:HWD57_10645"/>
<dbReference type="Pfam" id="PF00581">
    <property type="entry name" value="Rhodanese"/>
    <property type="match status" value="1"/>
</dbReference>
<organism evidence="3 5">
    <name type="scientific">Candidatus Accumulibacter cognatus</name>
    <dbReference type="NCBI Taxonomy" id="2954383"/>
    <lineage>
        <taxon>Bacteria</taxon>
        <taxon>Pseudomonadati</taxon>
        <taxon>Pseudomonadota</taxon>
        <taxon>Betaproteobacteria</taxon>
        <taxon>Candidatus Accumulibacter</taxon>
    </lineage>
</organism>
<reference evidence="3 5" key="1">
    <citation type="submission" date="2014-02" db="EMBL/GenBank/DDBJ databases">
        <title>Expanding our view of genomic diversity in Candidatus Accumulibacter clades.</title>
        <authorList>
            <person name="Skennerton C.T."/>
            <person name="Barr J.J."/>
            <person name="Slater F.R."/>
            <person name="Bond P.L."/>
            <person name="Tyson G.W."/>
        </authorList>
    </citation>
    <scope>NUCLEOTIDE SEQUENCE [LARGE SCALE GENOMIC DNA]</scope>
    <source>
        <strain evidence="5">SK-02</strain>
    </source>
</reference>
<feature type="domain" description="Rhodanese" evidence="2">
    <location>
        <begin position="47"/>
        <end position="151"/>
    </location>
</feature>
<dbReference type="RefSeq" id="WP_034944788.1">
    <property type="nucleotide sequence ID" value="NZ_JDST02000008.1"/>
</dbReference>
<accession>A0A080MKW2</accession>
<dbReference type="SMART" id="SM00450">
    <property type="entry name" value="RHOD"/>
    <property type="match status" value="1"/>
</dbReference>